<evidence type="ECO:0000256" key="10">
    <source>
        <dbReference type="ARBA" id="ARBA00022840"/>
    </source>
</evidence>
<evidence type="ECO:0000256" key="13">
    <source>
        <dbReference type="ARBA" id="ARBA00023464"/>
    </source>
</evidence>
<proteinExistence type="predicted"/>
<evidence type="ECO:0000256" key="15">
    <source>
        <dbReference type="ARBA" id="ARBA00077223"/>
    </source>
</evidence>
<reference evidence="23 24" key="1">
    <citation type="journal article" date="2016" name="DNA Res.">
        <title>The draft genome of MD-2 pineapple using hybrid error correction of long reads.</title>
        <authorList>
            <person name="Redwan R.M."/>
            <person name="Saidin A."/>
            <person name="Kumar S.V."/>
        </authorList>
    </citation>
    <scope>NUCLEOTIDE SEQUENCE [LARGE SCALE GENOMIC DNA]</scope>
    <source>
        <strain evidence="24">cv. MD2</strain>
        <tissue evidence="23">Leaf</tissue>
    </source>
</reference>
<evidence type="ECO:0000256" key="7">
    <source>
        <dbReference type="ARBA" id="ARBA00022771"/>
    </source>
</evidence>
<keyword evidence="12" id="KW-0472">Membrane</keyword>
<keyword evidence="7 18" id="KW-0863">Zinc-finger</keyword>
<feature type="domain" description="PIPK" evidence="22">
    <location>
        <begin position="1398"/>
        <end position="1725"/>
    </location>
</feature>
<comment type="subunit">
    <text evidence="13">Component of the PI(3,5)P2 regulatory complex at least composed of ATG18, SAC/FIG4, FAB1 and VAC14.</text>
</comment>
<feature type="compositionally biased region" description="Basic and acidic residues" evidence="20">
    <location>
        <begin position="804"/>
        <end position="814"/>
    </location>
</feature>
<dbReference type="GO" id="GO:0010008">
    <property type="term" value="C:endosome membrane"/>
    <property type="evidence" value="ECO:0007669"/>
    <property type="project" value="UniProtKB-SubCell"/>
</dbReference>
<dbReference type="Pfam" id="PF01504">
    <property type="entry name" value="PIP5K"/>
    <property type="match status" value="1"/>
</dbReference>
<feature type="region of interest" description="Disordered" evidence="20">
    <location>
        <begin position="328"/>
        <end position="361"/>
    </location>
</feature>
<feature type="compositionally biased region" description="Polar residues" evidence="20">
    <location>
        <begin position="771"/>
        <end position="780"/>
    </location>
</feature>
<feature type="compositionally biased region" description="Basic and acidic residues" evidence="20">
    <location>
        <begin position="352"/>
        <end position="361"/>
    </location>
</feature>
<organism evidence="23 24">
    <name type="scientific">Ananas comosus</name>
    <name type="common">Pineapple</name>
    <name type="synonym">Ananas ananas</name>
    <dbReference type="NCBI Taxonomy" id="4615"/>
    <lineage>
        <taxon>Eukaryota</taxon>
        <taxon>Viridiplantae</taxon>
        <taxon>Streptophyta</taxon>
        <taxon>Embryophyta</taxon>
        <taxon>Tracheophyta</taxon>
        <taxon>Spermatophyta</taxon>
        <taxon>Magnoliopsida</taxon>
        <taxon>Liliopsida</taxon>
        <taxon>Poales</taxon>
        <taxon>Bromeliaceae</taxon>
        <taxon>Bromelioideae</taxon>
        <taxon>Ananas</taxon>
    </lineage>
</organism>
<feature type="region of interest" description="Disordered" evidence="20">
    <location>
        <begin position="687"/>
        <end position="736"/>
    </location>
</feature>
<dbReference type="GO" id="GO:0000285">
    <property type="term" value="F:1-phosphatidylinositol-3-phosphate 5-kinase activity"/>
    <property type="evidence" value="ECO:0007669"/>
    <property type="project" value="UniProtKB-EC"/>
</dbReference>
<dbReference type="PROSITE" id="PS50178">
    <property type="entry name" value="ZF_FYVE"/>
    <property type="match status" value="1"/>
</dbReference>
<keyword evidence="9" id="KW-0862">Zinc</keyword>
<dbReference type="Gene3D" id="3.30.810.10">
    <property type="entry name" value="2-Layer Sandwich"/>
    <property type="match status" value="1"/>
</dbReference>
<dbReference type="GO" id="GO:0007033">
    <property type="term" value="P:vacuole organization"/>
    <property type="evidence" value="ECO:0007669"/>
    <property type="project" value="UniProtKB-ARBA"/>
</dbReference>
<evidence type="ECO:0000256" key="19">
    <source>
        <dbReference type="PROSITE-ProRule" id="PRU00781"/>
    </source>
</evidence>
<evidence type="ECO:0000313" key="23">
    <source>
        <dbReference type="EMBL" id="OAY81594.1"/>
    </source>
</evidence>
<feature type="compositionally biased region" description="Low complexity" evidence="20">
    <location>
        <begin position="690"/>
        <end position="708"/>
    </location>
</feature>
<evidence type="ECO:0000256" key="3">
    <source>
        <dbReference type="ARBA" id="ARBA00022679"/>
    </source>
</evidence>
<keyword evidence="4" id="KW-0479">Metal-binding</keyword>
<dbReference type="Pfam" id="PF01363">
    <property type="entry name" value="FYVE"/>
    <property type="match status" value="1"/>
</dbReference>
<dbReference type="InterPro" id="IPR002423">
    <property type="entry name" value="Cpn60/GroEL/TCP-1"/>
</dbReference>
<sequence length="1757" mass="197406">APSLMESLDRAFSVLISTLRSWMPRRSEPSNVSTDFWMPDHSCRVCYECDAQFTLFNRRHHCRHCGRIFCGKCTANSVPVLCYKDPKGRREEVERIRVCNFCFKRWEQEMSAIQKGIVDCVSPSLSALSLDSTKSTGPSTILGSHLIRGYENVPHISGSSPDLSCEVKHCLGKQVAIEGKDSTSLDQFVYCMNRSEYDDNYGECEVYNSDFEARYFQQVNDYYNQVEFYDLDPCYETIIKHSSEENIVSNEISSPLNDTEFSSPLADDNKFEDEVESVNNYSCDASSSIYGAECPDLEPIDYENNGLIWLPPEPEDEEDEREVILSDDDDNDDNAGEWGRLCPANSFGSEEISDRDRSSEENTKAMKNVVYGHFRALIAQLLQVENMSIGEEDEKGSWLEIISSLSWEAANFLKPDMSTGGGMDPGGYVKVKCLACGQRNESMIVKGVVCKKNMANRRMASRIGKPRFLVLGGALEYQRVTNLLSSFDTLLQQEMDHLKMAVAKIAAYQPDILLVEKTVSRFAQDLLLEKNISLVLNIKRPILERIARCTGAQIVPSIDHLSTQKLGHCELFHVDKFAEHHEIGGQGPKKTLKTLMFFEGCPKPLGCTVLLRGGNINELKKVKHIVQYGIFAAYHLALETSFLADEGASLPELPLKSPIAVALPDKPSSIDRSISTIPDFTIPTKEIQESSSQIPNSSNNSSASKSANIMGKSQLSSGNCSSNIKESSNECVVGPQNTPSISSSCTLGLVSKSSPESQVIKEKSKLRFGDSQENGGNLINGTHLESDRVAEEQVELTNSPTSRQEVDQRHEKSIKEEIQPPSDHQSILVSSSTRCVWKGTVCERLQLFRIKYYGNFDKPLGRFLRDHLFDQSYRCHSCEMPSEAHVHCYTHHQGSLTISVRKLPDFPLPGERDGKIWMWHRCLRCRRSNGFPPATRRVVMSDAAWGLSFGKFLELSFSNHAAASRVASCGHSLHRDCLRFYGFGKMVACFRYAPINVHSVYLPPHKLDFNYQHQEWIEKEANEVADRAKLLFNEIQNALCQVVEKQTLNGGSEVAEFRQHVVELEELLRKEKAEFEDSMHTILKKEEGEPVIDILEVNKLRRQLFFHSYLWDQRLIFSARINNSLQDTLSNFPHRDKDKMGNAEKLVETNIARETQNCLNGDDVIFESKKTEDNNDNNHRDVIWSKVTENDSLQGIERKNSLATSVSVGEQSVPLVSVLPARRTLSDGNFPIMANLSDAFDAKWTGESNITLADAIILDSSLSGDAAAAGKSLSENLEEQSGTELTQSFTSVLLSKLGDSAEDFSSWIGMPFFHFNRLLNKNLGTLRFNALSKYTPVYFSFFQELEHKNGPRFLLPVGVNDTIIAIYDDEPSSIISYALSSHEYHIQLSDERDRMKDGADALLSVASNDLGNFLQSQSVDELSESSRSFGTIEGSVGSDLLGYTKAMHVRVSFMDEGTHGKVKHSVTCYYAKHFDNLRRTCCPSEVDFIRSLSRCKKWGAQGGKSNVFFAKSLDDRFIIKQVTKTELESFIKFGPEYFKYLSESIGTGSPTCLAKIVGIYQVTSKNMKGGKESRMDVLVMENLLFGRHVTRLYDLKGSSRSRYNPDSSGNNKVLLDQNLIESMPTSPIFVGNKAKRLLERAVWNDTAFLASVDVMDYSLLVGVDDEKHELVLGIIDFMRQYTWDKHLETWVKASGILGGPKNVSPTVISPKQYKKRFRKAMSAYFLVVPDQWSPPSILPSKSETKSDRDNEEDTAIT</sequence>
<keyword evidence="8 19" id="KW-0418">Kinase</keyword>
<evidence type="ECO:0000256" key="9">
    <source>
        <dbReference type="ARBA" id="ARBA00022833"/>
    </source>
</evidence>
<feature type="domain" description="FYVE-type" evidence="21">
    <location>
        <begin position="40"/>
        <end position="107"/>
    </location>
</feature>
<feature type="non-terminal residue" evidence="23">
    <location>
        <position position="1757"/>
    </location>
</feature>
<dbReference type="SMART" id="SM00330">
    <property type="entry name" value="PIPKc"/>
    <property type="match status" value="1"/>
</dbReference>
<feature type="compositionally biased region" description="Basic and acidic residues" evidence="20">
    <location>
        <begin position="761"/>
        <end position="770"/>
    </location>
</feature>
<dbReference type="FunFam" id="3.30.810.10:FF:000001">
    <property type="entry name" value="1-phosphatidylinositol 3-phosphate 5-kinase FAB1"/>
    <property type="match status" value="1"/>
</dbReference>
<keyword evidence="10 19" id="KW-0067">ATP-binding</keyword>
<dbReference type="InterPro" id="IPR027483">
    <property type="entry name" value="PInositol-4-P-4/5-kinase_C_sf"/>
</dbReference>
<dbReference type="Gene3D" id="3.30.40.10">
    <property type="entry name" value="Zinc/RING finger domain, C3HC4 (zinc finger)"/>
    <property type="match status" value="1"/>
</dbReference>
<dbReference type="PANTHER" id="PTHR45748">
    <property type="entry name" value="1-PHOSPHATIDYLINOSITOL 3-PHOSPHATE 5-KINASE-RELATED"/>
    <property type="match status" value="1"/>
</dbReference>
<dbReference type="InterPro" id="IPR000306">
    <property type="entry name" value="Znf_FYVE"/>
</dbReference>
<feature type="compositionally biased region" description="Polar residues" evidence="20">
    <location>
        <begin position="711"/>
        <end position="736"/>
    </location>
</feature>
<evidence type="ECO:0000256" key="4">
    <source>
        <dbReference type="ARBA" id="ARBA00022723"/>
    </source>
</evidence>
<evidence type="ECO:0000256" key="18">
    <source>
        <dbReference type="PROSITE-ProRule" id="PRU00091"/>
    </source>
</evidence>
<evidence type="ECO:0000256" key="12">
    <source>
        <dbReference type="ARBA" id="ARBA00023136"/>
    </source>
</evidence>
<dbReference type="FunFam" id="3.50.7.10:FF:000007">
    <property type="entry name" value="1-phosphatidylinositol 3-phosphate 5-kinase isoform X1"/>
    <property type="match status" value="1"/>
</dbReference>
<dbReference type="PANTHER" id="PTHR45748:SF7">
    <property type="entry name" value="1-PHOSPHATIDYLINOSITOL 3-PHOSPHATE 5-KINASE-RELATED"/>
    <property type="match status" value="1"/>
</dbReference>
<evidence type="ECO:0000259" key="21">
    <source>
        <dbReference type="PROSITE" id="PS50178"/>
    </source>
</evidence>
<dbReference type="GO" id="GO:0010256">
    <property type="term" value="P:endomembrane system organization"/>
    <property type="evidence" value="ECO:0007669"/>
    <property type="project" value="UniProtKB-ARBA"/>
</dbReference>
<dbReference type="Proteomes" id="UP000092600">
    <property type="component" value="Unassembled WGS sequence"/>
</dbReference>
<dbReference type="GO" id="GO:0008270">
    <property type="term" value="F:zinc ion binding"/>
    <property type="evidence" value="ECO:0007669"/>
    <property type="project" value="UniProtKB-KW"/>
</dbReference>
<dbReference type="Gene3D" id="3.50.7.10">
    <property type="entry name" value="GroEL"/>
    <property type="match status" value="1"/>
</dbReference>
<gene>
    <name evidence="23" type="ORF">ACMD2_05628</name>
</gene>
<feature type="region of interest" description="Disordered" evidence="20">
    <location>
        <begin position="761"/>
        <end position="814"/>
    </location>
</feature>
<accession>A0A199VX52</accession>
<dbReference type="InterPro" id="IPR044769">
    <property type="entry name" value="PIKfyve_PIPKc"/>
</dbReference>
<keyword evidence="3 19" id="KW-0808">Transferase</keyword>
<dbReference type="SMART" id="SM00064">
    <property type="entry name" value="FYVE"/>
    <property type="match status" value="1"/>
</dbReference>
<dbReference type="SUPFAM" id="SSF57903">
    <property type="entry name" value="FYVE/PHD zinc finger"/>
    <property type="match status" value="1"/>
</dbReference>
<evidence type="ECO:0000256" key="11">
    <source>
        <dbReference type="ARBA" id="ARBA00023054"/>
    </source>
</evidence>
<dbReference type="PROSITE" id="PS51455">
    <property type="entry name" value="PIPK"/>
    <property type="match status" value="1"/>
</dbReference>
<name>A0A199VX52_ANACO</name>
<dbReference type="SUPFAM" id="SSF52029">
    <property type="entry name" value="GroEL apical domain-like"/>
    <property type="match status" value="1"/>
</dbReference>
<evidence type="ECO:0000256" key="17">
    <source>
        <dbReference type="ARBA" id="ARBA00081348"/>
    </source>
</evidence>
<dbReference type="InterPro" id="IPR011011">
    <property type="entry name" value="Znf_FYVE_PHD"/>
</dbReference>
<feature type="non-terminal residue" evidence="23">
    <location>
        <position position="1"/>
    </location>
</feature>
<evidence type="ECO:0000256" key="8">
    <source>
        <dbReference type="ARBA" id="ARBA00022777"/>
    </source>
</evidence>
<protein>
    <recommendedName>
        <fullName evidence="2">1-phosphatidylinositol-3-phosphate 5-kinase</fullName>
        <ecNumber evidence="2">2.7.1.150</ecNumber>
    </recommendedName>
    <alternativeName>
        <fullName evidence="16">FYVE finger-containing phosphoinositide kinase</fullName>
    </alternativeName>
    <alternativeName>
        <fullName evidence="17">PIKfyve</fullName>
    </alternativeName>
    <alternativeName>
        <fullName evidence="15">Phosphatidylinositol 3-phosphate 5-kinase type III</fullName>
    </alternativeName>
</protein>
<evidence type="ECO:0000256" key="14">
    <source>
        <dbReference type="ARBA" id="ARBA00057940"/>
    </source>
</evidence>
<dbReference type="GO" id="GO:0005524">
    <property type="term" value="F:ATP binding"/>
    <property type="evidence" value="ECO:0007669"/>
    <property type="project" value="UniProtKB-UniRule"/>
</dbReference>
<dbReference type="SUPFAM" id="SSF56104">
    <property type="entry name" value="SAICAR synthase-like"/>
    <property type="match status" value="1"/>
</dbReference>
<dbReference type="FunFam" id="3.30.40.10:FF:000384">
    <property type="entry name" value="1-phosphatidylinositol-3-phosphate 5-kinase FAB1B"/>
    <property type="match status" value="1"/>
</dbReference>
<evidence type="ECO:0000256" key="5">
    <source>
        <dbReference type="ARBA" id="ARBA00022741"/>
    </source>
</evidence>
<dbReference type="CDD" id="cd03334">
    <property type="entry name" value="Fab1_TCP"/>
    <property type="match status" value="1"/>
</dbReference>
<keyword evidence="5 19" id="KW-0547">Nucleotide-binding</keyword>
<evidence type="ECO:0000256" key="16">
    <source>
        <dbReference type="ARBA" id="ARBA00077675"/>
    </source>
</evidence>
<comment type="subcellular location">
    <subcellularLocation>
        <location evidence="1">Endosome membrane</location>
        <topology evidence="1">Peripheral membrane protein</topology>
    </subcellularLocation>
</comment>
<comment type="function">
    <text evidence="14">The PI(3,5)P2 regulatory complex regulates both the synthesis and turnover of phosphatidylinositol 3,5-bisphosphate (PtdIns(3,5)P2). Catalyzes the phosphorylation of phosphatidylinositol 3-phosphate on the fifth hydroxyl of the myo-inositol ring, to form phosphatidylinositol 3,5-bisphosphate. Plays an important role in maintenance of endomembrane homeostasis including endocytosis, vacuole formation, and vacuolar acidification processes. Required for development of viable pollen. Might mediate recycling of auxin transporters.</text>
</comment>
<evidence type="ECO:0000259" key="22">
    <source>
        <dbReference type="PROSITE" id="PS51455"/>
    </source>
</evidence>
<keyword evidence="6" id="KW-0967">Endosome</keyword>
<evidence type="ECO:0000256" key="2">
    <source>
        <dbReference type="ARBA" id="ARBA00012009"/>
    </source>
</evidence>
<dbReference type="InterPro" id="IPR013083">
    <property type="entry name" value="Znf_RING/FYVE/PHD"/>
</dbReference>
<comment type="caution">
    <text evidence="23">The sequence shown here is derived from an EMBL/GenBank/DDBJ whole genome shotgun (WGS) entry which is preliminary data.</text>
</comment>
<dbReference type="GO" id="GO:0009555">
    <property type="term" value="P:pollen development"/>
    <property type="evidence" value="ECO:0007669"/>
    <property type="project" value="UniProtKB-ARBA"/>
</dbReference>
<dbReference type="CDD" id="cd17300">
    <property type="entry name" value="PIPKc_PIKfyve"/>
    <property type="match status" value="1"/>
</dbReference>
<dbReference type="InterPro" id="IPR017455">
    <property type="entry name" value="Znf_FYVE-rel"/>
</dbReference>
<evidence type="ECO:0000256" key="1">
    <source>
        <dbReference type="ARBA" id="ARBA00004481"/>
    </source>
</evidence>
<feature type="region of interest" description="Disordered" evidence="20">
    <location>
        <begin position="1736"/>
        <end position="1757"/>
    </location>
</feature>
<evidence type="ECO:0000256" key="6">
    <source>
        <dbReference type="ARBA" id="ARBA00022753"/>
    </source>
</evidence>
<dbReference type="InterPro" id="IPR002498">
    <property type="entry name" value="PInositol-4-P-4/5-kinase_core"/>
</dbReference>
<dbReference type="STRING" id="4615.A0A199VX52"/>
<keyword evidence="11" id="KW-0175">Coiled coil</keyword>
<dbReference type="EC" id="2.7.1.150" evidence="2"/>
<dbReference type="EMBL" id="LSRQ01000643">
    <property type="protein sequence ID" value="OAY81594.1"/>
    <property type="molecule type" value="Genomic_DNA"/>
</dbReference>
<dbReference type="FunFam" id="3.30.800.10:FF:000006">
    <property type="entry name" value="1-phosphatidylinositol-3-phosphate 5-kinase FAB1B"/>
    <property type="match status" value="1"/>
</dbReference>
<dbReference type="InterPro" id="IPR027409">
    <property type="entry name" value="GroEL-like_apical_dom_sf"/>
</dbReference>
<dbReference type="Pfam" id="PF00118">
    <property type="entry name" value="Cpn60_TCP1"/>
    <property type="match status" value="1"/>
</dbReference>
<evidence type="ECO:0000313" key="24">
    <source>
        <dbReference type="Proteomes" id="UP000092600"/>
    </source>
</evidence>
<evidence type="ECO:0000256" key="20">
    <source>
        <dbReference type="SAM" id="MobiDB-lite"/>
    </source>
</evidence>
<dbReference type="Gene3D" id="3.30.800.10">
    <property type="entry name" value="Phosphatidylinositol Phosphate Kinase II Beta"/>
    <property type="match status" value="1"/>
</dbReference>
<dbReference type="GO" id="GO:0046854">
    <property type="term" value="P:phosphatidylinositol phosphate biosynthetic process"/>
    <property type="evidence" value="ECO:0007669"/>
    <property type="project" value="TreeGrafter"/>
</dbReference>
<dbReference type="InterPro" id="IPR027484">
    <property type="entry name" value="PInositol-4-P-5-kinase_N"/>
</dbReference>